<sequence>MSNGQDGSGDLTRRARRGQASLQDTGAARGQDLLAQALTRVARTLEGSGTPAATLDGIVGAAVALVPGVDEASISLVLGRRRIVSEAATGPLPRAVDQLQAETGEGPCVDAAYEQETVRVADMATEQRWPLFAARAAEAGARGMLSVQLFVSGDDLGALNLYSHAADAFDDESEHVGLMVASHAAIAYASVRRQAQLSEAVSSRLVIGQAQGMLMERYGLDDGQAFALLVRASRTTNDKLRVVARRLVDTRELPPSAAPSELT</sequence>
<organism evidence="7 8">
    <name type="scientific">Aquipuribacter hungaricus</name>
    <dbReference type="NCBI Taxonomy" id="545624"/>
    <lineage>
        <taxon>Bacteria</taxon>
        <taxon>Bacillati</taxon>
        <taxon>Actinomycetota</taxon>
        <taxon>Actinomycetes</taxon>
        <taxon>Micrococcales</taxon>
        <taxon>Intrasporangiaceae</taxon>
        <taxon>Aquipuribacter</taxon>
    </lineage>
</organism>
<keyword evidence="2" id="KW-0418">Kinase</keyword>
<feature type="domain" description="ANTAR" evidence="6">
    <location>
        <begin position="187"/>
        <end position="248"/>
    </location>
</feature>
<gene>
    <name evidence="7" type="ORF">ACFOLH_06350</name>
</gene>
<dbReference type="SUPFAM" id="SSF55781">
    <property type="entry name" value="GAF domain-like"/>
    <property type="match status" value="1"/>
</dbReference>
<dbReference type="SUPFAM" id="SSF52172">
    <property type="entry name" value="CheY-like"/>
    <property type="match status" value="1"/>
</dbReference>
<feature type="region of interest" description="Disordered" evidence="5">
    <location>
        <begin position="1"/>
        <end position="26"/>
    </location>
</feature>
<dbReference type="Gene3D" id="1.10.10.10">
    <property type="entry name" value="Winged helix-like DNA-binding domain superfamily/Winged helix DNA-binding domain"/>
    <property type="match status" value="1"/>
</dbReference>
<name>A0ABV7WDZ5_9MICO</name>
<dbReference type="InterPro" id="IPR029016">
    <property type="entry name" value="GAF-like_dom_sf"/>
</dbReference>
<dbReference type="SMART" id="SM00065">
    <property type="entry name" value="GAF"/>
    <property type="match status" value="1"/>
</dbReference>
<dbReference type="PIRSF" id="PIRSF036625">
    <property type="entry name" value="GAF_ANTAR"/>
    <property type="match status" value="1"/>
</dbReference>
<reference evidence="8" key="1">
    <citation type="journal article" date="2019" name="Int. J. Syst. Evol. Microbiol.">
        <title>The Global Catalogue of Microorganisms (GCM) 10K type strain sequencing project: providing services to taxonomists for standard genome sequencing and annotation.</title>
        <authorList>
            <consortium name="The Broad Institute Genomics Platform"/>
            <consortium name="The Broad Institute Genome Sequencing Center for Infectious Disease"/>
            <person name="Wu L."/>
            <person name="Ma J."/>
        </authorList>
    </citation>
    <scope>NUCLEOTIDE SEQUENCE [LARGE SCALE GENOMIC DNA]</scope>
    <source>
        <strain evidence="8">NCAIM B.02333</strain>
    </source>
</reference>
<evidence type="ECO:0000256" key="5">
    <source>
        <dbReference type="SAM" id="MobiDB-lite"/>
    </source>
</evidence>
<evidence type="ECO:0000259" key="6">
    <source>
        <dbReference type="PROSITE" id="PS50921"/>
    </source>
</evidence>
<keyword evidence="3" id="KW-0805">Transcription regulation</keyword>
<dbReference type="Pfam" id="PF03861">
    <property type="entry name" value="ANTAR"/>
    <property type="match status" value="1"/>
</dbReference>
<comment type="caution">
    <text evidence="7">The sequence shown here is derived from an EMBL/GenBank/DDBJ whole genome shotgun (WGS) entry which is preliminary data.</text>
</comment>
<dbReference type="InterPro" id="IPR003018">
    <property type="entry name" value="GAF"/>
</dbReference>
<dbReference type="EMBL" id="JBHRWW010000003">
    <property type="protein sequence ID" value="MFC3687960.1"/>
    <property type="molecule type" value="Genomic_DNA"/>
</dbReference>
<dbReference type="RefSeq" id="WP_340295141.1">
    <property type="nucleotide sequence ID" value="NZ_JBBEOI010000211.1"/>
</dbReference>
<dbReference type="InterPro" id="IPR036388">
    <property type="entry name" value="WH-like_DNA-bd_sf"/>
</dbReference>
<accession>A0ABV7WDZ5</accession>
<dbReference type="InterPro" id="IPR005561">
    <property type="entry name" value="ANTAR"/>
</dbReference>
<dbReference type="InterPro" id="IPR012074">
    <property type="entry name" value="GAF_ANTAR"/>
</dbReference>
<evidence type="ECO:0000256" key="2">
    <source>
        <dbReference type="ARBA" id="ARBA00022777"/>
    </source>
</evidence>
<dbReference type="InterPro" id="IPR011006">
    <property type="entry name" value="CheY-like_superfamily"/>
</dbReference>
<evidence type="ECO:0000313" key="8">
    <source>
        <dbReference type="Proteomes" id="UP001595685"/>
    </source>
</evidence>
<dbReference type="Pfam" id="PF13185">
    <property type="entry name" value="GAF_2"/>
    <property type="match status" value="1"/>
</dbReference>
<keyword evidence="8" id="KW-1185">Reference proteome</keyword>
<evidence type="ECO:0000256" key="4">
    <source>
        <dbReference type="ARBA" id="ARBA00023163"/>
    </source>
</evidence>
<protein>
    <submittedName>
        <fullName evidence="7">GAF and ANTAR domain-containing protein</fullName>
    </submittedName>
</protein>
<evidence type="ECO:0000256" key="3">
    <source>
        <dbReference type="ARBA" id="ARBA00023015"/>
    </source>
</evidence>
<dbReference type="SMART" id="SM01012">
    <property type="entry name" value="ANTAR"/>
    <property type="match status" value="1"/>
</dbReference>
<dbReference type="PROSITE" id="PS50921">
    <property type="entry name" value="ANTAR"/>
    <property type="match status" value="1"/>
</dbReference>
<dbReference type="Proteomes" id="UP001595685">
    <property type="component" value="Unassembled WGS sequence"/>
</dbReference>
<proteinExistence type="predicted"/>
<keyword evidence="1" id="KW-0808">Transferase</keyword>
<evidence type="ECO:0000313" key="7">
    <source>
        <dbReference type="EMBL" id="MFC3687960.1"/>
    </source>
</evidence>
<keyword evidence="4" id="KW-0804">Transcription</keyword>
<evidence type="ECO:0000256" key="1">
    <source>
        <dbReference type="ARBA" id="ARBA00022679"/>
    </source>
</evidence>
<dbReference type="Gene3D" id="3.30.450.40">
    <property type="match status" value="1"/>
</dbReference>